<dbReference type="EMBL" id="AGUF01000073">
    <property type="protein sequence ID" value="EHK63936.1"/>
    <property type="molecule type" value="Genomic_DNA"/>
</dbReference>
<evidence type="ECO:0000256" key="1">
    <source>
        <dbReference type="SAM" id="MobiDB-lite"/>
    </source>
</evidence>
<gene>
    <name evidence="2" type="ORF">KYC_22451</name>
</gene>
<comment type="caution">
    <text evidence="2">The sequence shown here is derived from an EMBL/GenBank/DDBJ whole genome shotgun (WGS) entry which is preliminary data.</text>
</comment>
<accession>H0FCI1</accession>
<name>H0FCI1_9BURK</name>
<protein>
    <submittedName>
        <fullName evidence="2">Uncharacterized protein</fullName>
    </submittedName>
</protein>
<keyword evidence="3" id="KW-1185">Reference proteome</keyword>
<organism evidence="2 3">
    <name type="scientific">Achromobacter arsenitoxydans SY8</name>
    <dbReference type="NCBI Taxonomy" id="477184"/>
    <lineage>
        <taxon>Bacteria</taxon>
        <taxon>Pseudomonadati</taxon>
        <taxon>Pseudomonadota</taxon>
        <taxon>Betaproteobacteria</taxon>
        <taxon>Burkholderiales</taxon>
        <taxon>Alcaligenaceae</taxon>
        <taxon>Achromobacter</taxon>
    </lineage>
</organism>
<feature type="compositionally biased region" description="Low complexity" evidence="1">
    <location>
        <begin position="9"/>
        <end position="21"/>
    </location>
</feature>
<sequence length="32" mass="3250">MKRPACDQPAGGAKAGPKPAALILRKPHLAGK</sequence>
<reference evidence="2 3" key="1">
    <citation type="journal article" date="2012" name="J. Bacteriol.">
        <title>Genome sequence of the highly efficient arsenite-oxidizing bacterium Achromobacter arsenitoxydans SY8.</title>
        <authorList>
            <person name="Li X."/>
            <person name="Hu Y."/>
            <person name="Gong J."/>
            <person name="Lin Y."/>
            <person name="Johnstone L."/>
            <person name="Rensing C."/>
            <person name="Wang G."/>
        </authorList>
    </citation>
    <scope>NUCLEOTIDE SEQUENCE [LARGE SCALE GENOMIC DNA]</scope>
    <source>
        <strain evidence="2 3">SY8</strain>
    </source>
</reference>
<proteinExistence type="predicted"/>
<evidence type="ECO:0000313" key="3">
    <source>
        <dbReference type="Proteomes" id="UP000003113"/>
    </source>
</evidence>
<evidence type="ECO:0000313" key="2">
    <source>
        <dbReference type="EMBL" id="EHK63936.1"/>
    </source>
</evidence>
<dbReference type="Proteomes" id="UP000003113">
    <property type="component" value="Unassembled WGS sequence"/>
</dbReference>
<feature type="region of interest" description="Disordered" evidence="1">
    <location>
        <begin position="1"/>
        <end position="32"/>
    </location>
</feature>
<dbReference type="AlphaFoldDB" id="H0FCI1"/>